<dbReference type="Pfam" id="PF00107">
    <property type="entry name" value="ADH_zinc_N"/>
    <property type="match status" value="1"/>
</dbReference>
<dbReference type="PANTHER" id="PTHR45033">
    <property type="match status" value="1"/>
</dbReference>
<dbReference type="GO" id="GO:0016491">
    <property type="term" value="F:oxidoreductase activity"/>
    <property type="evidence" value="ECO:0007669"/>
    <property type="project" value="InterPro"/>
</dbReference>
<dbReference type="Proteomes" id="UP001147746">
    <property type="component" value="Unassembled WGS sequence"/>
</dbReference>
<evidence type="ECO:0000259" key="1">
    <source>
        <dbReference type="SMART" id="SM00829"/>
    </source>
</evidence>
<protein>
    <submittedName>
        <fullName evidence="2">Zinc-type alcohol dehydrogenase-like protein</fullName>
    </submittedName>
</protein>
<dbReference type="InterPro" id="IPR013149">
    <property type="entry name" value="ADH-like_C"/>
</dbReference>
<dbReference type="InterPro" id="IPR036291">
    <property type="entry name" value="NAD(P)-bd_dom_sf"/>
</dbReference>
<dbReference type="Gene3D" id="3.90.180.10">
    <property type="entry name" value="Medium-chain alcohol dehydrogenases, catalytic domain"/>
    <property type="match status" value="2"/>
</dbReference>
<dbReference type="Gene3D" id="3.40.50.720">
    <property type="entry name" value="NAD(P)-binding Rossmann-like Domain"/>
    <property type="match status" value="1"/>
</dbReference>
<dbReference type="SUPFAM" id="SSF51735">
    <property type="entry name" value="NAD(P)-binding Rossmann-fold domains"/>
    <property type="match status" value="1"/>
</dbReference>
<accession>A0A9W9GFK4</accession>
<name>A0A9W9GFK4_9EURO</name>
<dbReference type="PANTHER" id="PTHR45033:SF1">
    <property type="entry name" value="OXIDOREDUCTASE (EUROFUNG)"/>
    <property type="match status" value="1"/>
</dbReference>
<reference evidence="2" key="2">
    <citation type="journal article" date="2023" name="IMA Fungus">
        <title>Comparative genomic study of the Penicillium genus elucidates a diverse pangenome and 15 lateral gene transfer events.</title>
        <authorList>
            <person name="Petersen C."/>
            <person name="Sorensen T."/>
            <person name="Nielsen M.R."/>
            <person name="Sondergaard T.E."/>
            <person name="Sorensen J.L."/>
            <person name="Fitzpatrick D.A."/>
            <person name="Frisvad J.C."/>
            <person name="Nielsen K.L."/>
        </authorList>
    </citation>
    <scope>NUCLEOTIDE SEQUENCE</scope>
    <source>
        <strain evidence="2">IBT 21472</strain>
    </source>
</reference>
<reference evidence="2" key="1">
    <citation type="submission" date="2022-12" db="EMBL/GenBank/DDBJ databases">
        <authorList>
            <person name="Petersen C."/>
        </authorList>
    </citation>
    <scope>NUCLEOTIDE SEQUENCE</scope>
    <source>
        <strain evidence="2">IBT 21472</strain>
    </source>
</reference>
<evidence type="ECO:0000313" key="3">
    <source>
        <dbReference type="Proteomes" id="UP001147746"/>
    </source>
</evidence>
<dbReference type="SUPFAM" id="SSF50129">
    <property type="entry name" value="GroES-like"/>
    <property type="match status" value="1"/>
</dbReference>
<dbReference type="CDD" id="cd08276">
    <property type="entry name" value="MDR7"/>
    <property type="match status" value="1"/>
</dbReference>
<dbReference type="EMBL" id="JAPZBO010000010">
    <property type="protein sequence ID" value="KAJ5299120.1"/>
    <property type="molecule type" value="Genomic_DNA"/>
</dbReference>
<dbReference type="InterPro" id="IPR011032">
    <property type="entry name" value="GroES-like_sf"/>
</dbReference>
<organism evidence="2 3">
    <name type="scientific">Penicillium atrosanguineum</name>
    <dbReference type="NCBI Taxonomy" id="1132637"/>
    <lineage>
        <taxon>Eukaryota</taxon>
        <taxon>Fungi</taxon>
        <taxon>Dikarya</taxon>
        <taxon>Ascomycota</taxon>
        <taxon>Pezizomycotina</taxon>
        <taxon>Eurotiomycetes</taxon>
        <taxon>Eurotiomycetidae</taxon>
        <taxon>Eurotiales</taxon>
        <taxon>Aspergillaceae</taxon>
        <taxon>Penicillium</taxon>
    </lineage>
</organism>
<dbReference type="SMART" id="SM00829">
    <property type="entry name" value="PKS_ER"/>
    <property type="match status" value="1"/>
</dbReference>
<dbReference type="InterPro" id="IPR013154">
    <property type="entry name" value="ADH-like_N"/>
</dbReference>
<dbReference type="InterPro" id="IPR020843">
    <property type="entry name" value="ER"/>
</dbReference>
<dbReference type="InterPro" id="IPR052711">
    <property type="entry name" value="Zinc_ADH-like"/>
</dbReference>
<keyword evidence="3" id="KW-1185">Reference proteome</keyword>
<sequence length="368" mass="39878">MSFPRTIRAFRRTEGPDPVSLVLVTDYLPLSLKPDDVLIRNHAVSLNYRDVAMLHGKYPGSPLKRGIAASDCAAEVIAIGSEVTKFAVGDRVAPIFDLNNLTGTEKVKAVLGGDIDGVLRENAIFDENVLVHLPKYLSWEEAATITCAGTTAWNALDMPGSSNSGKVALLQGKLPIIRKSKNDPLTDDKQTRTGGVSMFALQICLAAGIHPIITSSSDKKLEMARSLGPPGAVDTVNYRTHPDWENEVMRLTSGNGADIVIENVGPATIAQSLASLANKGTVSLIGFLGGFETQHQPETVVPLLMKTAKMQGIFVGSIIDQRKLCDFLEERQVDLSPIVDQIFPFTTSNDAFDYLYTAQHQSKVVIKF</sequence>
<comment type="caution">
    <text evidence="2">The sequence shown here is derived from an EMBL/GenBank/DDBJ whole genome shotgun (WGS) entry which is preliminary data.</text>
</comment>
<dbReference type="Pfam" id="PF08240">
    <property type="entry name" value="ADH_N"/>
    <property type="match status" value="1"/>
</dbReference>
<evidence type="ECO:0000313" key="2">
    <source>
        <dbReference type="EMBL" id="KAJ5299120.1"/>
    </source>
</evidence>
<dbReference type="AlphaFoldDB" id="A0A9W9GFK4"/>
<feature type="domain" description="Enoyl reductase (ER)" evidence="1">
    <location>
        <begin position="15"/>
        <end position="366"/>
    </location>
</feature>
<gene>
    <name evidence="2" type="ORF">N7476_010677</name>
</gene>
<proteinExistence type="predicted"/>